<keyword evidence="1" id="KW-0808">Transferase</keyword>
<dbReference type="SUPFAM" id="SSF53335">
    <property type="entry name" value="S-adenosyl-L-methionine-dependent methyltransferases"/>
    <property type="match status" value="1"/>
</dbReference>
<dbReference type="RefSeq" id="WP_048088237.1">
    <property type="nucleotide sequence ID" value="NZ_JMIY01000001.1"/>
</dbReference>
<dbReference type="Pfam" id="PF13649">
    <property type="entry name" value="Methyltransf_25"/>
    <property type="match status" value="1"/>
</dbReference>
<feature type="domain" description="Methyltransferase" evidence="2">
    <location>
        <begin position="47"/>
        <end position="141"/>
    </location>
</feature>
<name>A0A062V928_9EURY</name>
<dbReference type="GO" id="GO:0032259">
    <property type="term" value="P:methylation"/>
    <property type="evidence" value="ECO:0007669"/>
    <property type="project" value="UniProtKB-KW"/>
</dbReference>
<dbReference type="AlphaFoldDB" id="A0A062V928"/>
<dbReference type="Proteomes" id="UP000027153">
    <property type="component" value="Unassembled WGS sequence"/>
</dbReference>
<reference evidence="3 4" key="1">
    <citation type="journal article" date="2013" name="Nature">
        <title>Anaerobic oxidation of methane coupled to nitrate reduction in a novel archaeal lineage.</title>
        <authorList>
            <person name="Haroon M.F."/>
            <person name="Hu S."/>
            <person name="Shi Y."/>
            <person name="Imelfort M."/>
            <person name="Keller J."/>
            <person name="Hugenholtz P."/>
            <person name="Yuan Z."/>
            <person name="Tyson G.W."/>
        </authorList>
    </citation>
    <scope>NUCLEOTIDE SEQUENCE [LARGE SCALE GENOMIC DNA]</scope>
    <source>
        <strain evidence="3 4">ANME-2d</strain>
    </source>
</reference>
<dbReference type="OrthoDB" id="1018at2157"/>
<keyword evidence="3" id="KW-0830">Ubiquinone</keyword>
<dbReference type="GO" id="GO:0008168">
    <property type="term" value="F:methyltransferase activity"/>
    <property type="evidence" value="ECO:0007669"/>
    <property type="project" value="UniProtKB-KW"/>
</dbReference>
<dbReference type="EMBL" id="JMIY01000001">
    <property type="protein sequence ID" value="KCZ73033.1"/>
    <property type="molecule type" value="Genomic_DNA"/>
</dbReference>
<organism evidence="3 4">
    <name type="scientific">Candidatus Methanoperedens nitratireducens</name>
    <dbReference type="NCBI Taxonomy" id="1392998"/>
    <lineage>
        <taxon>Archaea</taxon>
        <taxon>Methanobacteriati</taxon>
        <taxon>Methanobacteriota</taxon>
        <taxon>Stenosarchaea group</taxon>
        <taxon>Methanomicrobia</taxon>
        <taxon>Methanosarcinales</taxon>
        <taxon>ANME-2 cluster</taxon>
        <taxon>Candidatus Methanoperedentaceae</taxon>
        <taxon>Candidatus Methanoperedens</taxon>
    </lineage>
</organism>
<dbReference type="InterPro" id="IPR041698">
    <property type="entry name" value="Methyltransf_25"/>
</dbReference>
<evidence type="ECO:0000256" key="1">
    <source>
        <dbReference type="ARBA" id="ARBA00022679"/>
    </source>
</evidence>
<dbReference type="PANTHER" id="PTHR43861">
    <property type="entry name" value="TRANS-ACONITATE 2-METHYLTRANSFERASE-RELATED"/>
    <property type="match status" value="1"/>
</dbReference>
<accession>A0A062V928</accession>
<dbReference type="CDD" id="cd02440">
    <property type="entry name" value="AdoMet_MTases"/>
    <property type="match status" value="1"/>
</dbReference>
<sequence length="214" mass="23865">MTIPTREDIINIYRKRAKHYDIIANLWIGAYRKKAVDALNLQRGDTVVEIGCGTGLNFSLLQQAIGPDGKIIGVDLTDAMLAQARKRVEEKGWANVELVLNDAASYKFPEGIDGVISTFALTLVAEYDKVIQNGCRALKPGKRWVVLDLKMSSGRGSWLAPLLVFLTRPFGVTIELAERHPWESINKYLRNTSMTELYMGFVYIAAGERGRDGC</sequence>
<protein>
    <submittedName>
        <fullName evidence="3">Methylase involved in ubiquinone/menaquinone biosynthesis</fullName>
    </submittedName>
</protein>
<evidence type="ECO:0000313" key="3">
    <source>
        <dbReference type="EMBL" id="KCZ73033.1"/>
    </source>
</evidence>
<proteinExistence type="predicted"/>
<dbReference type="InterPro" id="IPR029063">
    <property type="entry name" value="SAM-dependent_MTases_sf"/>
</dbReference>
<dbReference type="Gene3D" id="3.40.50.150">
    <property type="entry name" value="Vaccinia Virus protein VP39"/>
    <property type="match status" value="1"/>
</dbReference>
<keyword evidence="3" id="KW-0489">Methyltransferase</keyword>
<evidence type="ECO:0000313" key="4">
    <source>
        <dbReference type="Proteomes" id="UP000027153"/>
    </source>
</evidence>
<comment type="caution">
    <text evidence="3">The sequence shown here is derived from an EMBL/GenBank/DDBJ whole genome shotgun (WGS) entry which is preliminary data.</text>
</comment>
<gene>
    <name evidence="3" type="ORF">ANME2D_00092</name>
</gene>
<keyword evidence="4" id="KW-1185">Reference proteome</keyword>
<evidence type="ECO:0000259" key="2">
    <source>
        <dbReference type="Pfam" id="PF13649"/>
    </source>
</evidence>